<comment type="subunit">
    <text evidence="2 4">Homodimer.</text>
</comment>
<comment type="similarity">
    <text evidence="1 4">Belongs to the plant dirigent protein family.</text>
</comment>
<proteinExistence type="inferred from homology"/>
<comment type="caution">
    <text evidence="5">The sequence shown here is derived from an EMBL/GenBank/DDBJ whole genome shotgun (WGS) entry which is preliminary data.</text>
</comment>
<evidence type="ECO:0000313" key="5">
    <source>
        <dbReference type="EMBL" id="OAE34843.1"/>
    </source>
</evidence>
<name>A0A176WQM9_MARPO</name>
<dbReference type="GO" id="GO:0048046">
    <property type="term" value="C:apoplast"/>
    <property type="evidence" value="ECO:0007669"/>
    <property type="project" value="UniProtKB-SubCell"/>
</dbReference>
<comment type="subcellular location">
    <subcellularLocation>
        <location evidence="4">Secreted</location>
        <location evidence="4">Extracellular space</location>
        <location evidence="4">Apoplast</location>
    </subcellularLocation>
</comment>
<sequence>MNLDLELISALQVPTVDFLLSVTSHTLCIHWTSIRRRSSKSSGNSILSSQERWQLQSVLSTVLKVSYSSFNRIGLVLLLMWAIIHNVGKHSEDGGNTESLTFFVHCTNEVAIVAGPGKDTHDMSKLAFGSTLIYDNDVTEGPDLASKLIGRREGMAIMDNFAGENFYLLFTVIFEHHPKYQGTLQVQGTEIGHGDREISVVGGTGDFRGARGYSTFHLYTATPYPIIEQSFVLYKDSFNYKRSVDEKHIDQTAHVVTQATI</sequence>
<dbReference type="InterPro" id="IPR004265">
    <property type="entry name" value="Dirigent"/>
</dbReference>
<evidence type="ECO:0000256" key="3">
    <source>
        <dbReference type="ARBA" id="ARBA00022525"/>
    </source>
</evidence>
<accession>A0A176WQM9</accession>
<comment type="function">
    <text evidence="4">Dirigent proteins impart stereoselectivity on the phenoxy radical-coupling reaction, yielding optically active lignans from two molecules of coniferyl alcohol in the biosynthesis of lignans, flavonolignans, and alkaloids and thus plays a central role in plant secondary metabolism.</text>
</comment>
<protein>
    <recommendedName>
        <fullName evidence="4">Dirigent protein</fullName>
    </recommendedName>
</protein>
<reference evidence="5" key="1">
    <citation type="submission" date="2016-03" db="EMBL/GenBank/DDBJ databases">
        <title>Mechanisms controlling the formation of the plant cell surface in tip-growing cells are functionally conserved among land plants.</title>
        <authorList>
            <person name="Honkanen S."/>
            <person name="Jones V.A."/>
            <person name="Morieri G."/>
            <person name="Champion C."/>
            <person name="Hetherington A.J."/>
            <person name="Kelly S."/>
            <person name="Saint-Marcoux D."/>
            <person name="Proust H."/>
            <person name="Prescott H."/>
            <person name="Dolan L."/>
        </authorList>
    </citation>
    <scope>NUCLEOTIDE SEQUENCE [LARGE SCALE GENOMIC DNA]</scope>
    <source>
        <tissue evidence="5">Whole gametophyte</tissue>
    </source>
</reference>
<evidence type="ECO:0000256" key="2">
    <source>
        <dbReference type="ARBA" id="ARBA00011738"/>
    </source>
</evidence>
<dbReference type="Proteomes" id="UP000077202">
    <property type="component" value="Unassembled WGS sequence"/>
</dbReference>
<dbReference type="GO" id="GO:0009699">
    <property type="term" value="P:phenylpropanoid biosynthetic process"/>
    <property type="evidence" value="ECO:0007669"/>
    <property type="project" value="UniProtKB-ARBA"/>
</dbReference>
<evidence type="ECO:0000256" key="4">
    <source>
        <dbReference type="RuleBase" id="RU363099"/>
    </source>
</evidence>
<organism evidence="5 6">
    <name type="scientific">Marchantia polymorpha subsp. ruderalis</name>
    <dbReference type="NCBI Taxonomy" id="1480154"/>
    <lineage>
        <taxon>Eukaryota</taxon>
        <taxon>Viridiplantae</taxon>
        <taxon>Streptophyta</taxon>
        <taxon>Embryophyta</taxon>
        <taxon>Marchantiophyta</taxon>
        <taxon>Marchantiopsida</taxon>
        <taxon>Marchantiidae</taxon>
        <taxon>Marchantiales</taxon>
        <taxon>Marchantiaceae</taxon>
        <taxon>Marchantia</taxon>
    </lineage>
</organism>
<evidence type="ECO:0000313" key="6">
    <source>
        <dbReference type="Proteomes" id="UP000077202"/>
    </source>
</evidence>
<evidence type="ECO:0000256" key="1">
    <source>
        <dbReference type="ARBA" id="ARBA00010746"/>
    </source>
</evidence>
<dbReference type="Gene3D" id="2.40.480.10">
    <property type="entry name" value="Allene oxide cyclase-like"/>
    <property type="match status" value="1"/>
</dbReference>
<dbReference type="Pfam" id="PF03018">
    <property type="entry name" value="Dirigent"/>
    <property type="match status" value="1"/>
</dbReference>
<gene>
    <name evidence="5" type="ORF">AXG93_2528s2110</name>
</gene>
<dbReference type="InterPro" id="IPR044859">
    <property type="entry name" value="Allene_oxi_cyc_Dirigent"/>
</dbReference>
<dbReference type="InterPro" id="IPR034871">
    <property type="entry name" value="Allene_oxi_cyc_sf"/>
</dbReference>
<dbReference type="GO" id="GO:0046423">
    <property type="term" value="F:allene-oxide cyclase activity"/>
    <property type="evidence" value="ECO:0007669"/>
    <property type="project" value="InterPro"/>
</dbReference>
<dbReference type="AlphaFoldDB" id="A0A176WQM9"/>
<dbReference type="PANTHER" id="PTHR21495">
    <property type="entry name" value="NUCLEOPORIN-RELATED"/>
    <property type="match status" value="1"/>
</dbReference>
<keyword evidence="4" id="KW-0052">Apoplast</keyword>
<dbReference type="EMBL" id="LVLJ01000312">
    <property type="protein sequence ID" value="OAE34843.1"/>
    <property type="molecule type" value="Genomic_DNA"/>
</dbReference>
<keyword evidence="6" id="KW-1185">Reference proteome</keyword>
<keyword evidence="3 4" id="KW-0964">Secreted</keyword>
<dbReference type="SUPFAM" id="SSF141493">
    <property type="entry name" value="Allene oxide cyclase-like"/>
    <property type="match status" value="1"/>
</dbReference>
<dbReference type="GO" id="GO:0009695">
    <property type="term" value="P:jasmonic acid biosynthetic process"/>
    <property type="evidence" value="ECO:0007669"/>
    <property type="project" value="InterPro"/>
</dbReference>